<dbReference type="Pfam" id="PF05336">
    <property type="entry name" value="rhaM"/>
    <property type="match status" value="1"/>
</dbReference>
<comment type="caution">
    <text evidence="1">The sequence shown here is derived from an EMBL/GenBank/DDBJ whole genome shotgun (WGS) entry which is preliminary data.</text>
</comment>
<evidence type="ECO:0000313" key="2">
    <source>
        <dbReference type="Proteomes" id="UP000294558"/>
    </source>
</evidence>
<reference evidence="1 2" key="1">
    <citation type="submission" date="2019-03" db="EMBL/GenBank/DDBJ databases">
        <title>Sequencing the genomes of 1000 actinobacteria strains.</title>
        <authorList>
            <person name="Klenk H.-P."/>
        </authorList>
    </citation>
    <scope>NUCLEOTIDE SEQUENCE [LARGE SCALE GENOMIC DNA]</scope>
    <source>
        <strain evidence="1 2">DSM 18936</strain>
    </source>
</reference>
<dbReference type="InterPro" id="IPR008000">
    <property type="entry name" value="Rham/fucose_mutarotase"/>
</dbReference>
<keyword evidence="2" id="KW-1185">Reference proteome</keyword>
<dbReference type="PANTHER" id="PTHR34389:SF2">
    <property type="entry name" value="L-RHAMNOSE MUTAROTASE"/>
    <property type="match status" value="1"/>
</dbReference>
<dbReference type="PANTHER" id="PTHR34389">
    <property type="entry name" value="L-RHAMNOSE MUTAROTASE"/>
    <property type="match status" value="1"/>
</dbReference>
<dbReference type="GO" id="GO:0016857">
    <property type="term" value="F:racemase and epimerase activity, acting on carbohydrates and derivatives"/>
    <property type="evidence" value="ECO:0007669"/>
    <property type="project" value="InterPro"/>
</dbReference>
<accession>A0A4R7HVM3</accession>
<gene>
    <name evidence="1" type="ORF">BDK89_0459</name>
</gene>
<organism evidence="1 2">
    <name type="scientific">Ilumatobacter fluminis</name>
    <dbReference type="NCBI Taxonomy" id="467091"/>
    <lineage>
        <taxon>Bacteria</taxon>
        <taxon>Bacillati</taxon>
        <taxon>Actinomycetota</taxon>
        <taxon>Acidimicrobiia</taxon>
        <taxon>Acidimicrobiales</taxon>
        <taxon>Ilumatobacteraceae</taxon>
        <taxon>Ilumatobacter</taxon>
    </lineage>
</organism>
<proteinExistence type="predicted"/>
<dbReference type="InterPro" id="IPR011008">
    <property type="entry name" value="Dimeric_a/b-barrel"/>
</dbReference>
<dbReference type="RefSeq" id="WP_133867408.1">
    <property type="nucleotide sequence ID" value="NZ_SOAU01000001.1"/>
</dbReference>
<dbReference type="Gene3D" id="3.30.70.100">
    <property type="match status" value="1"/>
</dbReference>
<dbReference type="Proteomes" id="UP000294558">
    <property type="component" value="Unassembled WGS sequence"/>
</dbReference>
<name>A0A4R7HVM3_9ACTN</name>
<dbReference type="GO" id="GO:0019301">
    <property type="term" value="P:rhamnose catabolic process"/>
    <property type="evidence" value="ECO:0007669"/>
    <property type="project" value="TreeGrafter"/>
</dbReference>
<dbReference type="EMBL" id="SOAU01000001">
    <property type="protein sequence ID" value="TDT14900.1"/>
    <property type="molecule type" value="Genomic_DNA"/>
</dbReference>
<dbReference type="SUPFAM" id="SSF54909">
    <property type="entry name" value="Dimeric alpha+beta barrel"/>
    <property type="match status" value="1"/>
</dbReference>
<dbReference type="AlphaFoldDB" id="A0A4R7HVM3"/>
<protein>
    <submittedName>
        <fullName evidence="1">L-rhamnose mutarotase</fullName>
    </submittedName>
</protein>
<evidence type="ECO:0000313" key="1">
    <source>
        <dbReference type="EMBL" id="TDT14900.1"/>
    </source>
</evidence>
<dbReference type="OrthoDB" id="9799608at2"/>
<sequence length="105" mass="11983">MSVERVAWTGTLHPDRVDEYARKHTEIWPEMAESLADVGIRNYSIFVHGNLAFGYYESSDAEASIRGQREAPIRPRWKAHMSGLFISDGTTRMREVMHLPGHPLS</sequence>